<name>A0ABV1QVG8_9HYPH</name>
<accession>A0ABV1QVG8</accession>
<protein>
    <submittedName>
        <fullName evidence="2">Uncharacterized protein</fullName>
    </submittedName>
</protein>
<keyword evidence="3" id="KW-1185">Reference proteome</keyword>
<evidence type="ECO:0000313" key="2">
    <source>
        <dbReference type="EMBL" id="MER2253345.1"/>
    </source>
</evidence>
<comment type="caution">
    <text evidence="2">The sequence shown here is derived from an EMBL/GenBank/DDBJ whole genome shotgun (WGS) entry which is preliminary data.</text>
</comment>
<feature type="region of interest" description="Disordered" evidence="1">
    <location>
        <begin position="48"/>
        <end position="72"/>
    </location>
</feature>
<proteinExistence type="predicted"/>
<gene>
    <name evidence="2" type="ORF">ABS772_25815</name>
</gene>
<evidence type="ECO:0000256" key="1">
    <source>
        <dbReference type="SAM" id="MobiDB-lite"/>
    </source>
</evidence>
<evidence type="ECO:0000313" key="3">
    <source>
        <dbReference type="Proteomes" id="UP001480955"/>
    </source>
</evidence>
<dbReference type="EMBL" id="JBELQE010000133">
    <property type="protein sequence ID" value="MER2253345.1"/>
    <property type="molecule type" value="Genomic_DNA"/>
</dbReference>
<feature type="compositionally biased region" description="Basic and acidic residues" evidence="1">
    <location>
        <begin position="58"/>
        <end position="72"/>
    </location>
</feature>
<organism evidence="2 3">
    <name type="scientific">Methylorubrum podarium</name>
    <dbReference type="NCBI Taxonomy" id="200476"/>
    <lineage>
        <taxon>Bacteria</taxon>
        <taxon>Pseudomonadati</taxon>
        <taxon>Pseudomonadota</taxon>
        <taxon>Alphaproteobacteria</taxon>
        <taxon>Hyphomicrobiales</taxon>
        <taxon>Methylobacteriaceae</taxon>
        <taxon>Methylorubrum</taxon>
    </lineage>
</organism>
<sequence>MIKRTGLAILLGLGGFALGSLIARVMEQDGAGPAKVTEAPPALRHITQLPPPPAPEKIAQDKPAKDAPRLGR</sequence>
<reference evidence="2 3" key="1">
    <citation type="submission" date="2024-06" db="EMBL/GenBank/DDBJ databases">
        <authorList>
            <person name="Campbell A.G."/>
        </authorList>
    </citation>
    <scope>NUCLEOTIDE SEQUENCE [LARGE SCALE GENOMIC DNA]</scope>
    <source>
        <strain evidence="2 3">EM12</strain>
    </source>
</reference>
<dbReference type="Proteomes" id="UP001480955">
    <property type="component" value="Unassembled WGS sequence"/>
</dbReference>
<dbReference type="RefSeq" id="WP_350397549.1">
    <property type="nucleotide sequence ID" value="NZ_JBELQE010000133.1"/>
</dbReference>